<protein>
    <recommendedName>
        <fullName evidence="3">Lipoprotein with Yx(FWY)xxD motif</fullName>
    </recommendedName>
</protein>
<dbReference type="AlphaFoldDB" id="A0A1T5GQD2"/>
<dbReference type="STRING" id="651661.SAMN05660293_04261"/>
<accession>A0A1T5GQD2</accession>
<dbReference type="Pfam" id="PF03640">
    <property type="entry name" value="Lipoprotein_15"/>
    <property type="match status" value="3"/>
</dbReference>
<dbReference type="GO" id="GO:0043448">
    <property type="term" value="P:alkane catabolic process"/>
    <property type="evidence" value="ECO:0007669"/>
    <property type="project" value="TreeGrafter"/>
</dbReference>
<dbReference type="InterPro" id="IPR005297">
    <property type="entry name" value="Lipoprotein_repeat"/>
</dbReference>
<evidence type="ECO:0000313" key="2">
    <source>
        <dbReference type="Proteomes" id="UP000190897"/>
    </source>
</evidence>
<name>A0A1T5GQD2_9BACT</name>
<sequence length="316" mass="34759">MLFLLRNHRKALLVFTTNQFISNNKNLNPMKIFNLSRTVFVLGFVMSVVIACSDDDDADPDPTPVANDVQLKDNSTLGKILTDKDGKTLYFFSKDANGNSACSGNCEVNWPVFAVTDLSKLKIDGDLTASDFANITRADGKPQTTYKGWPLYYFANDAAAGEVKGENVGGIWFVAKTDYTVMLANTQLVGNDGKSYKPDLTEGTGETQFFVDGMGRTLYAFARDSSGINNWTTNDPVKDATWPIYVADEVKGIPTGVDKALFSTIDVFGKKQLTYKGWPLYYFGPDEMKRGMTKGVSVPRPGVWPIVNKDSPNAPK</sequence>
<evidence type="ECO:0008006" key="3">
    <source>
        <dbReference type="Google" id="ProtNLM"/>
    </source>
</evidence>
<proteinExistence type="predicted"/>
<reference evidence="2" key="1">
    <citation type="submission" date="2017-02" db="EMBL/GenBank/DDBJ databases">
        <authorList>
            <person name="Varghese N."/>
            <person name="Submissions S."/>
        </authorList>
    </citation>
    <scope>NUCLEOTIDE SEQUENCE [LARGE SCALE GENOMIC DNA]</scope>
    <source>
        <strain evidence="2">DSM 22270</strain>
    </source>
</reference>
<organism evidence="1 2">
    <name type="scientific">Dyadobacter psychrophilus</name>
    <dbReference type="NCBI Taxonomy" id="651661"/>
    <lineage>
        <taxon>Bacteria</taxon>
        <taxon>Pseudomonadati</taxon>
        <taxon>Bacteroidota</taxon>
        <taxon>Cytophagia</taxon>
        <taxon>Cytophagales</taxon>
        <taxon>Spirosomataceae</taxon>
        <taxon>Dyadobacter</taxon>
    </lineage>
</organism>
<dbReference type="EMBL" id="FUZA01000006">
    <property type="protein sequence ID" value="SKC10616.1"/>
    <property type="molecule type" value="Genomic_DNA"/>
</dbReference>
<dbReference type="PANTHER" id="PTHR39335:SF1">
    <property type="entry name" value="BLL4220 PROTEIN"/>
    <property type="match status" value="1"/>
</dbReference>
<dbReference type="PANTHER" id="PTHR39335">
    <property type="entry name" value="BLL4220 PROTEIN"/>
    <property type="match status" value="1"/>
</dbReference>
<dbReference type="Proteomes" id="UP000190897">
    <property type="component" value="Unassembled WGS sequence"/>
</dbReference>
<keyword evidence="2" id="KW-1185">Reference proteome</keyword>
<gene>
    <name evidence="1" type="ORF">SAMN05660293_04261</name>
</gene>
<evidence type="ECO:0000313" key="1">
    <source>
        <dbReference type="EMBL" id="SKC10616.1"/>
    </source>
</evidence>